<feature type="non-terminal residue" evidence="12">
    <location>
        <position position="1"/>
    </location>
</feature>
<evidence type="ECO:0000256" key="6">
    <source>
        <dbReference type="ARBA" id="ARBA00022687"/>
    </source>
</evidence>
<keyword evidence="13" id="KW-1185">Reference proteome</keyword>
<dbReference type="GO" id="GO:0005109">
    <property type="term" value="F:frizzled binding"/>
    <property type="evidence" value="ECO:0007669"/>
    <property type="project" value="TreeGrafter"/>
</dbReference>
<keyword evidence="8" id="KW-0325">Glycoprotein</keyword>
<keyword evidence="9" id="KW-0449">Lipoprotein</keyword>
<proteinExistence type="inferred from homology"/>
<evidence type="ECO:0000256" key="10">
    <source>
        <dbReference type="RuleBase" id="RU003500"/>
    </source>
</evidence>
<comment type="function">
    <text evidence="10">Ligand for members of the frizzled family of seven transmembrane receptors.</text>
</comment>
<feature type="compositionally biased region" description="Basic residues" evidence="11">
    <location>
        <begin position="123"/>
        <end position="143"/>
    </location>
</feature>
<dbReference type="Pfam" id="PF00110">
    <property type="entry name" value="wnt"/>
    <property type="match status" value="2"/>
</dbReference>
<reference evidence="12 13" key="1">
    <citation type="submission" date="2024-05" db="EMBL/GenBank/DDBJ databases">
        <authorList>
            <person name="Wallberg A."/>
        </authorList>
    </citation>
    <scope>NUCLEOTIDE SEQUENCE [LARGE SCALE GENOMIC DNA]</scope>
</reference>
<dbReference type="InterPro" id="IPR005817">
    <property type="entry name" value="Wnt"/>
</dbReference>
<evidence type="ECO:0000256" key="7">
    <source>
        <dbReference type="ARBA" id="ARBA00023157"/>
    </source>
</evidence>
<dbReference type="GO" id="GO:0060070">
    <property type="term" value="P:canonical Wnt signaling pathway"/>
    <property type="evidence" value="ECO:0007669"/>
    <property type="project" value="TreeGrafter"/>
</dbReference>
<dbReference type="EMBL" id="CAXKWB010053370">
    <property type="protein sequence ID" value="CAL4174346.1"/>
    <property type="molecule type" value="Genomic_DNA"/>
</dbReference>
<dbReference type="PANTHER" id="PTHR12027:SF72">
    <property type="entry name" value="PROTEIN WNT-6"/>
    <property type="match status" value="1"/>
</dbReference>
<dbReference type="Proteomes" id="UP001497623">
    <property type="component" value="Unassembled WGS sequence"/>
</dbReference>
<feature type="non-terminal residue" evidence="12">
    <location>
        <position position="253"/>
    </location>
</feature>
<dbReference type="GO" id="GO:0045165">
    <property type="term" value="P:cell fate commitment"/>
    <property type="evidence" value="ECO:0007669"/>
    <property type="project" value="TreeGrafter"/>
</dbReference>
<dbReference type="PANTHER" id="PTHR12027">
    <property type="entry name" value="WNT RELATED"/>
    <property type="match status" value="1"/>
</dbReference>
<evidence type="ECO:0000256" key="11">
    <source>
        <dbReference type="SAM" id="MobiDB-lite"/>
    </source>
</evidence>
<evidence type="ECO:0000313" key="12">
    <source>
        <dbReference type="EMBL" id="CAL4174346.1"/>
    </source>
</evidence>
<evidence type="ECO:0000256" key="8">
    <source>
        <dbReference type="ARBA" id="ARBA00023180"/>
    </source>
</evidence>
<protein>
    <recommendedName>
        <fullName evidence="10">Protein Wnt</fullName>
    </recommendedName>
</protein>
<keyword evidence="3 10" id="KW-0217">Developmental protein</keyword>
<gene>
    <name evidence="12" type="ORF">MNOR_LOCUS34490</name>
</gene>
<dbReference type="GO" id="GO:0005615">
    <property type="term" value="C:extracellular space"/>
    <property type="evidence" value="ECO:0007669"/>
    <property type="project" value="TreeGrafter"/>
</dbReference>
<comment type="caution">
    <text evidence="12">The sequence shown here is derived from an EMBL/GenBank/DDBJ whole genome shotgun (WGS) entry which is preliminary data.</text>
</comment>
<evidence type="ECO:0000256" key="5">
    <source>
        <dbReference type="ARBA" id="ARBA00022530"/>
    </source>
</evidence>
<keyword evidence="4" id="KW-0964">Secreted</keyword>
<dbReference type="PROSITE" id="PS00246">
    <property type="entry name" value="WNT1"/>
    <property type="match status" value="1"/>
</dbReference>
<name>A0AAV2S8D7_MEGNR</name>
<evidence type="ECO:0000256" key="4">
    <source>
        <dbReference type="ARBA" id="ARBA00022525"/>
    </source>
</evidence>
<accession>A0AAV2S8D7</accession>
<evidence type="ECO:0000256" key="2">
    <source>
        <dbReference type="ARBA" id="ARBA00005683"/>
    </source>
</evidence>
<feature type="compositionally biased region" description="Basic residues" evidence="11">
    <location>
        <begin position="64"/>
        <end position="80"/>
    </location>
</feature>
<dbReference type="AlphaFoldDB" id="A0AAV2S8D7"/>
<keyword evidence="7" id="KW-1015">Disulfide bond</keyword>
<sequence>HRWNCTAGRKSLRRVLLSDTRETAILNAIVAAGVTHKLTEACSRGDLITCSCRRENPLQLPEKPRRRRPKGEKRRKKPRRRLEDHSGKNRISPNALPSGGVPWRGTDPGGGRRRGPDGSRPKGGGRKRLPKGEGRKRRAKGRQKNQIYRRPDTLGPSYIAEGHTNSIEQLGMMSNTQVVPAEDWAWSGCSDDVEWGSKKSEAFMDRRYKKARGDPRTIVMLWNNNAGRIAVKDHLRKQCKCHGLSGSCSHATC</sequence>
<keyword evidence="5" id="KW-0272">Extracellular matrix</keyword>
<comment type="subcellular location">
    <subcellularLocation>
        <location evidence="1 10">Secreted</location>
        <location evidence="1 10">Extracellular space</location>
        <location evidence="1 10">Extracellular matrix</location>
    </subcellularLocation>
</comment>
<dbReference type="GO" id="GO:0005125">
    <property type="term" value="F:cytokine activity"/>
    <property type="evidence" value="ECO:0007669"/>
    <property type="project" value="TreeGrafter"/>
</dbReference>
<evidence type="ECO:0000313" key="13">
    <source>
        <dbReference type="Proteomes" id="UP001497623"/>
    </source>
</evidence>
<evidence type="ECO:0000256" key="3">
    <source>
        <dbReference type="ARBA" id="ARBA00022473"/>
    </source>
</evidence>
<dbReference type="GO" id="GO:0030182">
    <property type="term" value="P:neuron differentiation"/>
    <property type="evidence" value="ECO:0007669"/>
    <property type="project" value="TreeGrafter"/>
</dbReference>
<dbReference type="SMART" id="SM00097">
    <property type="entry name" value="WNT1"/>
    <property type="match status" value="1"/>
</dbReference>
<keyword evidence="6 10" id="KW-0879">Wnt signaling pathway</keyword>
<dbReference type="InterPro" id="IPR018161">
    <property type="entry name" value="Wnt_CS"/>
</dbReference>
<evidence type="ECO:0000256" key="1">
    <source>
        <dbReference type="ARBA" id="ARBA00004498"/>
    </source>
</evidence>
<dbReference type="PRINTS" id="PR01349">
    <property type="entry name" value="WNTPROTEIN"/>
</dbReference>
<feature type="region of interest" description="Disordered" evidence="11">
    <location>
        <begin position="59"/>
        <end position="159"/>
    </location>
</feature>
<evidence type="ECO:0000256" key="9">
    <source>
        <dbReference type="ARBA" id="ARBA00023288"/>
    </source>
</evidence>
<organism evidence="12 13">
    <name type="scientific">Meganyctiphanes norvegica</name>
    <name type="common">Northern krill</name>
    <name type="synonym">Thysanopoda norvegica</name>
    <dbReference type="NCBI Taxonomy" id="48144"/>
    <lineage>
        <taxon>Eukaryota</taxon>
        <taxon>Metazoa</taxon>
        <taxon>Ecdysozoa</taxon>
        <taxon>Arthropoda</taxon>
        <taxon>Crustacea</taxon>
        <taxon>Multicrustacea</taxon>
        <taxon>Malacostraca</taxon>
        <taxon>Eumalacostraca</taxon>
        <taxon>Eucarida</taxon>
        <taxon>Euphausiacea</taxon>
        <taxon>Euphausiidae</taxon>
        <taxon>Meganyctiphanes</taxon>
    </lineage>
</organism>
<comment type="similarity">
    <text evidence="2 10">Belongs to the Wnt family.</text>
</comment>